<dbReference type="InterPro" id="IPR035068">
    <property type="entry name" value="TldD/PmbA_N"/>
</dbReference>
<dbReference type="GO" id="GO:0006508">
    <property type="term" value="P:proteolysis"/>
    <property type="evidence" value="ECO:0007669"/>
    <property type="project" value="UniProtKB-KW"/>
</dbReference>
<dbReference type="Gene3D" id="3.40.50.150">
    <property type="entry name" value="Vaccinia Virus protein VP39"/>
    <property type="match status" value="1"/>
</dbReference>
<dbReference type="Pfam" id="PF13649">
    <property type="entry name" value="Methyltransf_25"/>
    <property type="match status" value="1"/>
</dbReference>
<keyword evidence="9" id="KW-0482">Metalloprotease</keyword>
<comment type="similarity">
    <text evidence="2">Belongs to the peptidase U62 family.</text>
</comment>
<evidence type="ECO:0000256" key="8">
    <source>
        <dbReference type="ARBA" id="ARBA00022989"/>
    </source>
</evidence>
<dbReference type="Proteomes" id="UP000601435">
    <property type="component" value="Unassembled WGS sequence"/>
</dbReference>
<dbReference type="PROSITE" id="PS00211">
    <property type="entry name" value="ABC_TRANSPORTER_1"/>
    <property type="match status" value="1"/>
</dbReference>
<feature type="transmembrane region" description="Helical" evidence="11">
    <location>
        <begin position="1251"/>
        <end position="1272"/>
    </location>
</feature>
<dbReference type="CDD" id="cd02440">
    <property type="entry name" value="AdoMet_MTases"/>
    <property type="match status" value="1"/>
</dbReference>
<reference evidence="14" key="1">
    <citation type="submission" date="2021-02" db="EMBL/GenBank/DDBJ databases">
        <authorList>
            <person name="Dougan E. K."/>
            <person name="Rhodes N."/>
            <person name="Thang M."/>
            <person name="Chan C."/>
        </authorList>
    </citation>
    <scope>NUCLEOTIDE SEQUENCE</scope>
</reference>
<comment type="subcellular location">
    <subcellularLocation>
        <location evidence="1">Membrane</location>
        <topology evidence="1">Multi-pass membrane protein</topology>
    </subcellularLocation>
</comment>
<dbReference type="GO" id="GO:0008237">
    <property type="term" value="F:metallopeptidase activity"/>
    <property type="evidence" value="ECO:0007669"/>
    <property type="project" value="UniProtKB-KW"/>
</dbReference>
<dbReference type="PANTHER" id="PTHR30624">
    <property type="entry name" value="UNCHARACTERIZED PROTEIN TLDD AND PMBA"/>
    <property type="match status" value="1"/>
</dbReference>
<keyword evidence="6" id="KW-0378">Hydrolase</keyword>
<dbReference type="Gene3D" id="3.40.190.10">
    <property type="entry name" value="Periplasmic binding protein-like II"/>
    <property type="match status" value="2"/>
</dbReference>
<dbReference type="Pfam" id="PF00528">
    <property type="entry name" value="BPD_transp_1"/>
    <property type="match status" value="1"/>
</dbReference>
<evidence type="ECO:0000256" key="7">
    <source>
        <dbReference type="ARBA" id="ARBA00022840"/>
    </source>
</evidence>
<dbReference type="SUPFAM" id="SSF53850">
    <property type="entry name" value="Periplasmic binding protein-like II"/>
    <property type="match status" value="1"/>
</dbReference>
<dbReference type="CDD" id="cd06261">
    <property type="entry name" value="TM_PBP2"/>
    <property type="match status" value="1"/>
</dbReference>
<feature type="domain" description="ABC transporter" evidence="12">
    <location>
        <begin position="780"/>
        <end position="1026"/>
    </location>
</feature>
<evidence type="ECO:0000256" key="2">
    <source>
        <dbReference type="ARBA" id="ARBA00005836"/>
    </source>
</evidence>
<dbReference type="SUPFAM" id="SSF53335">
    <property type="entry name" value="S-adenosyl-L-methionine-dependent methyltransferases"/>
    <property type="match status" value="1"/>
</dbReference>
<feature type="transmembrane region" description="Helical" evidence="11">
    <location>
        <begin position="1092"/>
        <end position="1111"/>
    </location>
</feature>
<dbReference type="Gene3D" id="1.10.3720.10">
    <property type="entry name" value="MetI-like"/>
    <property type="match status" value="1"/>
</dbReference>
<keyword evidence="15" id="KW-1185">Reference proteome</keyword>
<feature type="transmembrane region" description="Helical" evidence="11">
    <location>
        <begin position="1220"/>
        <end position="1239"/>
    </location>
</feature>
<evidence type="ECO:0000256" key="6">
    <source>
        <dbReference type="ARBA" id="ARBA00022801"/>
    </source>
</evidence>
<dbReference type="Pfam" id="PF01523">
    <property type="entry name" value="PmbA_TldD_1st"/>
    <property type="match status" value="1"/>
</dbReference>
<dbReference type="Gene3D" id="3.30.2290.10">
    <property type="entry name" value="PmbA/TldD superfamily"/>
    <property type="match status" value="1"/>
</dbReference>
<dbReference type="InterPro" id="IPR003593">
    <property type="entry name" value="AAA+_ATPase"/>
</dbReference>
<proteinExistence type="inferred from homology"/>
<dbReference type="SUPFAM" id="SSF52540">
    <property type="entry name" value="P-loop containing nucleoside triphosphate hydrolases"/>
    <property type="match status" value="1"/>
</dbReference>
<evidence type="ECO:0000256" key="9">
    <source>
        <dbReference type="ARBA" id="ARBA00023049"/>
    </source>
</evidence>
<keyword evidence="7" id="KW-0067">ATP-binding</keyword>
<dbReference type="InterPro" id="IPR045569">
    <property type="entry name" value="Metalloprtase-TldD/E_C"/>
</dbReference>
<dbReference type="InterPro" id="IPR000515">
    <property type="entry name" value="MetI-like"/>
</dbReference>
<dbReference type="InterPro" id="IPR003439">
    <property type="entry name" value="ABC_transporter-like_ATP-bd"/>
</dbReference>
<organism evidence="14 15">
    <name type="scientific">Symbiodinium necroappetens</name>
    <dbReference type="NCBI Taxonomy" id="1628268"/>
    <lineage>
        <taxon>Eukaryota</taxon>
        <taxon>Sar</taxon>
        <taxon>Alveolata</taxon>
        <taxon>Dinophyceae</taxon>
        <taxon>Suessiales</taxon>
        <taxon>Symbiodiniaceae</taxon>
        <taxon>Symbiodinium</taxon>
    </lineage>
</organism>
<dbReference type="InterPro" id="IPR002510">
    <property type="entry name" value="Metalloprtase-TldD/E_N"/>
</dbReference>
<accession>A0A812VYB3</accession>
<dbReference type="GO" id="GO:0005829">
    <property type="term" value="C:cytosol"/>
    <property type="evidence" value="ECO:0007669"/>
    <property type="project" value="TreeGrafter"/>
</dbReference>
<dbReference type="InterPro" id="IPR045570">
    <property type="entry name" value="Metalloprtase-TldD/E_cen_dom"/>
</dbReference>
<keyword evidence="10 11" id="KW-0472">Membrane</keyword>
<name>A0A812VYB3_9DINO</name>
<dbReference type="PROSITE" id="PS50928">
    <property type="entry name" value="ABC_TM1"/>
    <property type="match status" value="1"/>
</dbReference>
<dbReference type="NCBIfam" id="NF008006">
    <property type="entry name" value="PRK10735.1"/>
    <property type="match status" value="1"/>
</dbReference>
<evidence type="ECO:0000259" key="13">
    <source>
        <dbReference type="PROSITE" id="PS50928"/>
    </source>
</evidence>
<dbReference type="InterPro" id="IPR035906">
    <property type="entry name" value="MetI-like_sf"/>
</dbReference>
<dbReference type="PANTHER" id="PTHR30624:SF4">
    <property type="entry name" value="METALLOPROTEASE TLDD"/>
    <property type="match status" value="1"/>
</dbReference>
<dbReference type="InterPro" id="IPR005769">
    <property type="entry name" value="PhnE/PtxC"/>
</dbReference>
<keyword evidence="8 11" id="KW-1133">Transmembrane helix</keyword>
<evidence type="ECO:0000256" key="1">
    <source>
        <dbReference type="ARBA" id="ARBA00004141"/>
    </source>
</evidence>
<evidence type="ECO:0000313" key="14">
    <source>
        <dbReference type="EMBL" id="CAE7649370.1"/>
    </source>
</evidence>
<dbReference type="InterPro" id="IPR029063">
    <property type="entry name" value="SAM-dependent_MTases_sf"/>
</dbReference>
<dbReference type="InterPro" id="IPR041698">
    <property type="entry name" value="Methyltransf_25"/>
</dbReference>
<dbReference type="Pfam" id="PF12974">
    <property type="entry name" value="Phosphonate-bd"/>
    <property type="match status" value="1"/>
</dbReference>
<evidence type="ECO:0000256" key="4">
    <source>
        <dbReference type="ARBA" id="ARBA00022692"/>
    </source>
</evidence>
<dbReference type="SUPFAM" id="SSF161098">
    <property type="entry name" value="MetI-like"/>
    <property type="match status" value="1"/>
</dbReference>
<sequence>MTHLADTDELFYSRAGLDRKRLEGIVDDALGKADDGELFLEYRQSESLAFDDGRLKSASFDTDQGFGLRAVSGEAAGYAHASELSEAAVQRAGETVKAVQSGHGGTMADAPSNTNRQLYTPDNPLNALAFEAKVKLLSEIDAYVRGKDSRVRQATVSLAGSWQAVQILRAGGERRADIRPLVRLNVSVVLEQDGRMEAGSYGTGGRVGYDGLIETATWQAAADEALRQAEINLGSVDAPAGEMPVLLGPGWPGILLHEAVGHGLEGDFNRKKTSAFAGLMGEQVAAPGVTVIDDGTLPDRRGSLTVDDEGTPTERTVLIEDGKLVGYMQDRQNARLMDMKPTGNGRRQSYAHIPMPRMTNTVMLGGEADPAEMLAGVKKGLFAVSFGGGQVDITSGKFTFSCTEAYLIEDGKVGPAVKGATLIGNGPETMKKVSMIGNDMALDPGIGTCGKDGQGVPVGVGQPRLLQTRSMACERETFGMLKSLLTAAGVACAALAGALNLAATPAAAAQTVSFAVTDVEGLEQLQRDWTPMRDKLQALTGYEIEFFAVSSRTAAVEALDAERLDFVLTGPAEYVVMNKLTGAYPIVGFGRPDYFSGVIVLANSGITSVQDLKGKRIAFGDVGSTSSHLAPSQLLADYGLDPRSDMEAIHTSEPIQWESLKRGDVDAVGMNYMSDYIALRDQDTDLPPGAFRVVARGPDLPNDVLMAGPHVDQEVVETLRAAFIENSRALVEAVVAPGGDNAKYEGMAFVPEVKDSDYDYVRRAYSAIGHPQPVAARAVITVEGLSKRYETAGKPVLQGVSFAVRAGEAVALIGANGCGKSTLLHCCTRLIEPSAGSIRLLDEEVPALSRRRLRLLRAKVGLVFQKHNLVGRLSVLTNVLHGALARQSGPRNWCQAFATGPAREEALHCLEQVGLADLARRRADRLSGGQSQRVAIARALMQRPELLMADEPVASLDPKAGEEVMALFADLAQARGLTLFFTTHHLEHALDFGERILALRSGRLALASMSEQRAEPPRSQLPPRFSPPHPLTYLAWVLLAAFFVASLDGTEWSFSDLAEGVPALWSFLAKAFPPDLERLDAVLWALLETFQMALVGTVVGVLVSLPLAVLASRKHSPAKPIYAAARGLIALFRVVPDLVWALIFVVTVGLGPFAGTLALAVDTMGFCGRFFAEAMEEANDGPQKALDAIGANRGGVIACAVLPAALPSFINTSLFALEKAVRSSVVLGLVGAGGIGIELKVAIDFFQFDQAATIILCIFVLILGVERVSSWATGETMSLQTTDTAHLAWDSAWQTVAGRADWLVPEPEVIQLAARMRQVGACRALDLGCGVGRHALALARLGFEVEAVDASPAGLSELASSAAAEGLEITSHRAAMTALPCAASSFDLVLSWNVIYHGDPEVVRGATAEIGRVLKPGGIYQGTMLSKRNRHYGQGREIAPNTWVDEAGEGDKAHPHFFCDAAELCALFGDFELLTLSQNDHGKPGHWHWHLTAERR</sequence>
<dbReference type="EMBL" id="CAJNJA010030842">
    <property type="protein sequence ID" value="CAE7649370.1"/>
    <property type="molecule type" value="Genomic_DNA"/>
</dbReference>
<dbReference type="OrthoDB" id="10060035at2759"/>
<dbReference type="InterPro" id="IPR036059">
    <property type="entry name" value="TldD/PmbA_sf"/>
</dbReference>
<dbReference type="CDD" id="cd01071">
    <property type="entry name" value="PBP2_PhnD_like"/>
    <property type="match status" value="1"/>
</dbReference>
<dbReference type="GO" id="GO:0015416">
    <property type="term" value="F:ABC-type phosphonate transporter activity"/>
    <property type="evidence" value="ECO:0007669"/>
    <property type="project" value="InterPro"/>
</dbReference>
<gene>
    <name evidence="14" type="primary">tldD</name>
    <name evidence="14" type="ORF">SNEC2469_LOCUS18358</name>
</gene>
<evidence type="ECO:0000256" key="3">
    <source>
        <dbReference type="ARBA" id="ARBA00022670"/>
    </source>
</evidence>
<dbReference type="InterPro" id="IPR017871">
    <property type="entry name" value="ABC_transporter-like_CS"/>
</dbReference>
<dbReference type="NCBIfam" id="TIGR01097">
    <property type="entry name" value="PhnE"/>
    <property type="match status" value="1"/>
</dbReference>
<dbReference type="Pfam" id="PF19290">
    <property type="entry name" value="PmbA_TldD_2nd"/>
    <property type="match status" value="1"/>
</dbReference>
<dbReference type="Gene3D" id="3.40.50.300">
    <property type="entry name" value="P-loop containing nucleotide triphosphate hydrolases"/>
    <property type="match status" value="1"/>
</dbReference>
<keyword evidence="3" id="KW-0645">Protease</keyword>
<evidence type="ECO:0000256" key="5">
    <source>
        <dbReference type="ARBA" id="ARBA00022741"/>
    </source>
</evidence>
<evidence type="ECO:0000313" key="15">
    <source>
        <dbReference type="Proteomes" id="UP000601435"/>
    </source>
</evidence>
<dbReference type="Pfam" id="PF19289">
    <property type="entry name" value="PmbA_TldD_3rd"/>
    <property type="match status" value="1"/>
</dbReference>
<dbReference type="PROSITE" id="PS50893">
    <property type="entry name" value="ABC_TRANSPORTER_2"/>
    <property type="match status" value="1"/>
</dbReference>
<comment type="caution">
    <text evidence="14">The sequence shown here is derived from an EMBL/GenBank/DDBJ whole genome shotgun (WGS) entry which is preliminary data.</text>
</comment>
<dbReference type="GO" id="GO:0016887">
    <property type="term" value="F:ATP hydrolysis activity"/>
    <property type="evidence" value="ECO:0007669"/>
    <property type="project" value="InterPro"/>
</dbReference>
<dbReference type="Pfam" id="PF00005">
    <property type="entry name" value="ABC_tran"/>
    <property type="match status" value="1"/>
</dbReference>
<keyword evidence="5" id="KW-0547">Nucleotide-binding</keyword>
<evidence type="ECO:0000256" key="10">
    <source>
        <dbReference type="ARBA" id="ARBA00023136"/>
    </source>
</evidence>
<protein>
    <submittedName>
        <fullName evidence="14">TldD protein</fullName>
    </submittedName>
</protein>
<dbReference type="GO" id="GO:0005886">
    <property type="term" value="C:plasma membrane"/>
    <property type="evidence" value="ECO:0007669"/>
    <property type="project" value="InterPro"/>
</dbReference>
<dbReference type="SUPFAM" id="SSF111283">
    <property type="entry name" value="Putative modulator of DNA gyrase, PmbA/TldD"/>
    <property type="match status" value="1"/>
</dbReference>
<dbReference type="InterPro" id="IPR027417">
    <property type="entry name" value="P-loop_NTPase"/>
</dbReference>
<evidence type="ECO:0000259" key="12">
    <source>
        <dbReference type="PROSITE" id="PS50893"/>
    </source>
</evidence>
<evidence type="ECO:0000256" key="11">
    <source>
        <dbReference type="SAM" id="Phobius"/>
    </source>
</evidence>
<dbReference type="GO" id="GO:0005524">
    <property type="term" value="F:ATP binding"/>
    <property type="evidence" value="ECO:0007669"/>
    <property type="project" value="UniProtKB-KW"/>
</dbReference>
<dbReference type="InterPro" id="IPR051463">
    <property type="entry name" value="Peptidase_U62_metallo"/>
</dbReference>
<keyword evidence="4 11" id="KW-0812">Transmembrane</keyword>
<feature type="transmembrane region" description="Helical" evidence="11">
    <location>
        <begin position="1193"/>
        <end position="1214"/>
    </location>
</feature>
<dbReference type="SMART" id="SM00382">
    <property type="entry name" value="AAA"/>
    <property type="match status" value="1"/>
</dbReference>
<feature type="domain" description="ABC transmembrane type-1" evidence="13">
    <location>
        <begin position="1086"/>
        <end position="1269"/>
    </location>
</feature>